<evidence type="ECO:0000313" key="2">
    <source>
        <dbReference type="Proteomes" id="UP000308121"/>
    </source>
</evidence>
<dbReference type="Proteomes" id="UP000308121">
    <property type="component" value="Unassembled WGS sequence"/>
</dbReference>
<reference evidence="1 2" key="1">
    <citation type="submission" date="2019-05" db="EMBL/GenBank/DDBJ databases">
        <title>Genome sequence of Cellulomonas hominis strain CS1.</title>
        <authorList>
            <person name="Belmont J."/>
            <person name="Maclea K.S."/>
        </authorList>
    </citation>
    <scope>NUCLEOTIDE SEQUENCE [LARGE SCALE GENOMIC DNA]</scope>
    <source>
        <strain evidence="1 2">CS1</strain>
    </source>
</reference>
<feature type="non-terminal residue" evidence="1">
    <location>
        <position position="145"/>
    </location>
</feature>
<protein>
    <recommendedName>
        <fullName evidence="3">Glycosyltransferase subfamily 4-like N-terminal domain-containing protein</fullName>
    </recommendedName>
</protein>
<comment type="caution">
    <text evidence="1">The sequence shown here is derived from an EMBL/GenBank/DDBJ whole genome shotgun (WGS) entry which is preliminary data.</text>
</comment>
<accession>A0A7Z8NNZ1</accession>
<dbReference type="AlphaFoldDB" id="A0A7Z8NNZ1"/>
<organism evidence="1 2">
    <name type="scientific">Cellulomonas hominis</name>
    <dbReference type="NCBI Taxonomy" id="156981"/>
    <lineage>
        <taxon>Bacteria</taxon>
        <taxon>Bacillati</taxon>
        <taxon>Actinomycetota</taxon>
        <taxon>Actinomycetes</taxon>
        <taxon>Micrococcales</taxon>
        <taxon>Cellulomonadaceae</taxon>
        <taxon>Cellulomonas</taxon>
    </lineage>
</organism>
<dbReference type="EMBL" id="SZYE01000197">
    <property type="protein sequence ID" value="TKR22369.1"/>
    <property type="molecule type" value="Genomic_DNA"/>
</dbReference>
<gene>
    <name evidence="1" type="ORF">FA014_16840</name>
</gene>
<sequence>MTRTDTPVLLLTGPPRHGVARYAADLAAHVRALDAGTRVLRVDDPRDLPGAAAGAGRAHLHVTDRLLAASPDAAADLVERLAAACCLTVTLHDVPQESDGPRNLPRRSAAYARVAAAAAGVAVNSRHEALLLAEHGVLAAGRAHV</sequence>
<evidence type="ECO:0000313" key="1">
    <source>
        <dbReference type="EMBL" id="TKR22369.1"/>
    </source>
</evidence>
<proteinExistence type="predicted"/>
<name>A0A7Z8NNZ1_9CELL</name>
<evidence type="ECO:0008006" key="3">
    <source>
        <dbReference type="Google" id="ProtNLM"/>
    </source>
</evidence>